<reference evidence="1" key="1">
    <citation type="submission" date="2020-03" db="EMBL/GenBank/DDBJ databases">
        <title>The deep terrestrial virosphere.</title>
        <authorList>
            <person name="Holmfeldt K."/>
            <person name="Nilsson E."/>
            <person name="Simone D."/>
            <person name="Lopez-Fernandez M."/>
            <person name="Wu X."/>
            <person name="de Brujin I."/>
            <person name="Lundin D."/>
            <person name="Andersson A."/>
            <person name="Bertilsson S."/>
            <person name="Dopson M."/>
        </authorList>
    </citation>
    <scope>NUCLEOTIDE SEQUENCE</scope>
    <source>
        <strain evidence="1">MM171B01857</strain>
    </source>
</reference>
<protein>
    <submittedName>
        <fullName evidence="1">Uncharacterized protein</fullName>
    </submittedName>
</protein>
<dbReference type="AlphaFoldDB" id="A0A6M3M405"/>
<evidence type="ECO:0000313" key="1">
    <source>
        <dbReference type="EMBL" id="QJB01834.1"/>
    </source>
</evidence>
<name>A0A6M3M405_9ZZZZ</name>
<accession>A0A6M3M405</accession>
<organism evidence="1">
    <name type="scientific">viral metagenome</name>
    <dbReference type="NCBI Taxonomy" id="1070528"/>
    <lineage>
        <taxon>unclassified sequences</taxon>
        <taxon>metagenomes</taxon>
        <taxon>organismal metagenomes</taxon>
    </lineage>
</organism>
<proteinExistence type="predicted"/>
<gene>
    <name evidence="1" type="ORF">MM171B01857_0010</name>
</gene>
<dbReference type="EMBL" id="MT143737">
    <property type="protein sequence ID" value="QJB01834.1"/>
    <property type="molecule type" value="Genomic_DNA"/>
</dbReference>
<sequence>MKKLWRTLPHLVRWLLVTVVVIAVAGGGVLAYNALFGSVTGTIEEPLGWVGDSSYDFGTIYPTETVLCPLTVSNLAPNPIEFDVLYTISPADLDAEITVTIPNKLTAPATGQIAFDIEITTSKSAPPIAELTIDYIIDR</sequence>